<dbReference type="Proteomes" id="UP001501057">
    <property type="component" value="Unassembled WGS sequence"/>
</dbReference>
<keyword evidence="2" id="KW-0238">DNA-binding</keyword>
<evidence type="ECO:0000256" key="2">
    <source>
        <dbReference type="ARBA" id="ARBA00023125"/>
    </source>
</evidence>
<name>A0ABN2JK91_9ACTN</name>
<dbReference type="InterPro" id="IPR036390">
    <property type="entry name" value="WH_DNA-bd_sf"/>
</dbReference>
<dbReference type="RefSeq" id="WP_344198048.1">
    <property type="nucleotide sequence ID" value="NZ_BAAAME010000002.1"/>
</dbReference>
<organism evidence="5 6">
    <name type="scientific">Aeromicrobium alkaliterrae</name>
    <dbReference type="NCBI Taxonomy" id="302168"/>
    <lineage>
        <taxon>Bacteria</taxon>
        <taxon>Bacillati</taxon>
        <taxon>Actinomycetota</taxon>
        <taxon>Actinomycetes</taxon>
        <taxon>Propionibacteriales</taxon>
        <taxon>Nocardioidaceae</taxon>
        <taxon>Aeromicrobium</taxon>
    </lineage>
</organism>
<dbReference type="PROSITE" id="PS50995">
    <property type="entry name" value="HTH_MARR_2"/>
    <property type="match status" value="1"/>
</dbReference>
<dbReference type="InterPro" id="IPR000835">
    <property type="entry name" value="HTH_MarR-typ"/>
</dbReference>
<reference evidence="5 6" key="1">
    <citation type="journal article" date="2019" name="Int. J. Syst. Evol. Microbiol.">
        <title>The Global Catalogue of Microorganisms (GCM) 10K type strain sequencing project: providing services to taxonomists for standard genome sequencing and annotation.</title>
        <authorList>
            <consortium name="The Broad Institute Genomics Platform"/>
            <consortium name="The Broad Institute Genome Sequencing Center for Infectious Disease"/>
            <person name="Wu L."/>
            <person name="Ma J."/>
        </authorList>
    </citation>
    <scope>NUCLEOTIDE SEQUENCE [LARGE SCALE GENOMIC DNA]</scope>
    <source>
        <strain evidence="5 6">JCM 13518</strain>
    </source>
</reference>
<protein>
    <submittedName>
        <fullName evidence="5">MarR family transcriptional regulator</fullName>
    </submittedName>
</protein>
<sequence>MTTDQVLADGDVPPVHDLVARSLDQWQSERPDLDVSPQGVISRVLRLSDRLSDEIAAEYAHHGLDDDEYGVLTALRRSGEPFELTTADLARHAGVTTVEIDRRIDRLDQTGLVTRTDDDRVALTPNGRSVIDEAFTAHVANEHRLIGPLSTTERADLERLLTRWLDALEGPDHVSR</sequence>
<dbReference type="InterPro" id="IPR036388">
    <property type="entry name" value="WH-like_DNA-bd_sf"/>
</dbReference>
<dbReference type="Pfam" id="PF12802">
    <property type="entry name" value="MarR_2"/>
    <property type="match status" value="1"/>
</dbReference>
<dbReference type="SMART" id="SM00347">
    <property type="entry name" value="HTH_MARR"/>
    <property type="match status" value="1"/>
</dbReference>
<dbReference type="PANTHER" id="PTHR42756:SF1">
    <property type="entry name" value="TRANSCRIPTIONAL REPRESSOR OF EMRAB OPERON"/>
    <property type="match status" value="1"/>
</dbReference>
<gene>
    <name evidence="5" type="ORF">GCM10009710_08340</name>
</gene>
<dbReference type="EMBL" id="BAAAME010000002">
    <property type="protein sequence ID" value="GAA1730064.1"/>
    <property type="molecule type" value="Genomic_DNA"/>
</dbReference>
<dbReference type="Gene3D" id="1.10.10.10">
    <property type="entry name" value="Winged helix-like DNA-binding domain superfamily/Winged helix DNA-binding domain"/>
    <property type="match status" value="1"/>
</dbReference>
<evidence type="ECO:0000256" key="1">
    <source>
        <dbReference type="ARBA" id="ARBA00023015"/>
    </source>
</evidence>
<accession>A0ABN2JK91</accession>
<feature type="domain" description="HTH marR-type" evidence="4">
    <location>
        <begin position="37"/>
        <end position="166"/>
    </location>
</feature>
<keyword evidence="1" id="KW-0805">Transcription regulation</keyword>
<evidence type="ECO:0000259" key="4">
    <source>
        <dbReference type="PROSITE" id="PS50995"/>
    </source>
</evidence>
<proteinExistence type="predicted"/>
<dbReference type="PANTHER" id="PTHR42756">
    <property type="entry name" value="TRANSCRIPTIONAL REGULATOR, MARR"/>
    <property type="match status" value="1"/>
</dbReference>
<dbReference type="SUPFAM" id="SSF46785">
    <property type="entry name" value="Winged helix' DNA-binding domain"/>
    <property type="match status" value="1"/>
</dbReference>
<keyword evidence="3" id="KW-0804">Transcription</keyword>
<evidence type="ECO:0000313" key="5">
    <source>
        <dbReference type="EMBL" id="GAA1730064.1"/>
    </source>
</evidence>
<evidence type="ECO:0000256" key="3">
    <source>
        <dbReference type="ARBA" id="ARBA00023163"/>
    </source>
</evidence>
<keyword evidence="6" id="KW-1185">Reference proteome</keyword>
<evidence type="ECO:0000313" key="6">
    <source>
        <dbReference type="Proteomes" id="UP001501057"/>
    </source>
</evidence>
<comment type="caution">
    <text evidence="5">The sequence shown here is derived from an EMBL/GenBank/DDBJ whole genome shotgun (WGS) entry which is preliminary data.</text>
</comment>